<evidence type="ECO:0000259" key="3">
    <source>
        <dbReference type="Pfam" id="PF10033"/>
    </source>
</evidence>
<organism evidence="4 5">
    <name type="scientific">Morella rubra</name>
    <name type="common">Chinese bayberry</name>
    <dbReference type="NCBI Taxonomy" id="262757"/>
    <lineage>
        <taxon>Eukaryota</taxon>
        <taxon>Viridiplantae</taxon>
        <taxon>Streptophyta</taxon>
        <taxon>Embryophyta</taxon>
        <taxon>Tracheophyta</taxon>
        <taxon>Spermatophyta</taxon>
        <taxon>Magnoliopsida</taxon>
        <taxon>eudicotyledons</taxon>
        <taxon>Gunneridae</taxon>
        <taxon>Pentapetalae</taxon>
        <taxon>rosids</taxon>
        <taxon>fabids</taxon>
        <taxon>Fagales</taxon>
        <taxon>Myricaceae</taxon>
        <taxon>Morella</taxon>
    </lineage>
</organism>
<gene>
    <name evidence="4" type="ORF">CJ030_MR7G012100</name>
</gene>
<dbReference type="PANTHER" id="PTHR13430">
    <property type="match status" value="1"/>
</dbReference>
<feature type="region of interest" description="Disordered" evidence="2">
    <location>
        <begin position="334"/>
        <end position="472"/>
    </location>
</feature>
<dbReference type="FunFam" id="3.30.900.10:FF:000007">
    <property type="entry name" value="Autophagy-related protein 13a"/>
    <property type="match status" value="1"/>
</dbReference>
<dbReference type="Pfam" id="PF10033">
    <property type="entry name" value="ATG13"/>
    <property type="match status" value="2"/>
</dbReference>
<feature type="compositionally biased region" description="Polar residues" evidence="2">
    <location>
        <begin position="454"/>
        <end position="472"/>
    </location>
</feature>
<feature type="compositionally biased region" description="Low complexity" evidence="2">
    <location>
        <begin position="388"/>
        <end position="397"/>
    </location>
</feature>
<dbReference type="GO" id="GO:0034727">
    <property type="term" value="P:piecemeal microautophagy of the nucleus"/>
    <property type="evidence" value="ECO:0007669"/>
    <property type="project" value="TreeGrafter"/>
</dbReference>
<dbReference type="Gene3D" id="3.30.900.10">
    <property type="entry name" value="HORMA domain"/>
    <property type="match status" value="1"/>
</dbReference>
<keyword evidence="5" id="KW-1185">Reference proteome</keyword>
<feature type="compositionally biased region" description="Polar residues" evidence="2">
    <location>
        <begin position="408"/>
        <end position="418"/>
    </location>
</feature>
<name>A0A6A1UXT6_9ROSI</name>
<dbReference type="InterPro" id="IPR018731">
    <property type="entry name" value="Atg13_N"/>
</dbReference>
<dbReference type="OrthoDB" id="70161at2759"/>
<dbReference type="EMBL" id="RXIC02000025">
    <property type="protein sequence ID" value="KAB1205264.1"/>
    <property type="molecule type" value="Genomic_DNA"/>
</dbReference>
<feature type="domain" description="Autophagy-related protein 13 N-terminal" evidence="3">
    <location>
        <begin position="101"/>
        <end position="214"/>
    </location>
</feature>
<evidence type="ECO:0000256" key="1">
    <source>
        <dbReference type="ARBA" id="ARBA00023006"/>
    </source>
</evidence>
<dbReference type="GO" id="GO:0034497">
    <property type="term" value="P:protein localization to phagophore assembly site"/>
    <property type="evidence" value="ECO:0007669"/>
    <property type="project" value="TreeGrafter"/>
</dbReference>
<sequence>MDLQSNSQPESGKLEQIVSQYLLKSLHIILDSRVPSLHRHGFSGDLSSASRVKKSDKWFNLVLGDRPTALDNLNFWHRNLMDPMIIDVILVHEGSNSAGGSVETVIERWVVQYEYPRVVAAQAGESSTLYKKTYKRSIILLRALYSQMRLLPAYRIFRQLSTSTQAYNFDIIYKVSSFSDPFSREEEEMMDEYSFTPVEAFPGRLCISVTYRTTLSNFNLEPSTLLPPKIITDYVGSPNTDRLRSFPTSEKGVRAISFPLRGVRAPSPARPHSWTSGFHRAAFPAQNQPIVGSPPTYRPPAMPYDFPSPPTDIHSHRVQNYRMPIHQKAISYDDYQLSPPFSPSPSPSSPSYIAGGNPVQTRLRPETAPVSIPLPMTGRSSRYLSPCSSDPNRSSLPPLSPRSRKADPSSQESLSGITSFRKMETLRSGDMQNPYTNHKMTRDSKDDSGRFSGLLSSSDSPRIGFSRSSSRLSFQDDLDDNDFSCAFDVDDVDTLDFQASPNLDGKKASDFASQSLPMGRKSQDAAVGVLVRMLRTAPPLRQDPSYSSHSVKTELEGGVATASGFFMPRKTADALEELRSYRELKDLLLSKSGTRVRKKLMQLLHMTINGSTATPFGEDPNLDGKKASDFASQSLPMGRKSQDAAVGVLVRMLRTAPPLRQDPSYSSHSVKTELEGGVATASGFFMPRKTADALEELRSYRELKDLLLSKSGTRVVNKEEA</sequence>
<dbReference type="InterPro" id="IPR040182">
    <property type="entry name" value="ATG13"/>
</dbReference>
<dbReference type="GO" id="GO:0005829">
    <property type="term" value="C:cytosol"/>
    <property type="evidence" value="ECO:0007669"/>
    <property type="project" value="TreeGrafter"/>
</dbReference>
<dbReference type="AlphaFoldDB" id="A0A6A1UXT6"/>
<dbReference type="Proteomes" id="UP000516437">
    <property type="component" value="Chromosome 7"/>
</dbReference>
<accession>A0A6A1UXT6</accession>
<dbReference type="InterPro" id="IPR036570">
    <property type="entry name" value="HORMA_dom_sf"/>
</dbReference>
<dbReference type="GO" id="GO:0000407">
    <property type="term" value="C:phagophore assembly site"/>
    <property type="evidence" value="ECO:0007669"/>
    <property type="project" value="TreeGrafter"/>
</dbReference>
<dbReference type="GO" id="GO:1990316">
    <property type="term" value="C:Atg1/ULK1 kinase complex"/>
    <property type="evidence" value="ECO:0007669"/>
    <property type="project" value="InterPro"/>
</dbReference>
<dbReference type="PANTHER" id="PTHR13430:SF4">
    <property type="entry name" value="AUTOPHAGY-RELATED PROTEIN 13"/>
    <property type="match status" value="1"/>
</dbReference>
<proteinExistence type="predicted"/>
<evidence type="ECO:0000256" key="2">
    <source>
        <dbReference type="SAM" id="MobiDB-lite"/>
    </source>
</evidence>
<evidence type="ECO:0000313" key="4">
    <source>
        <dbReference type="EMBL" id="KAB1205264.1"/>
    </source>
</evidence>
<feature type="compositionally biased region" description="Basic and acidic residues" evidence="2">
    <location>
        <begin position="440"/>
        <end position="449"/>
    </location>
</feature>
<protein>
    <submittedName>
        <fullName evidence="4">Autophagy-related protein 13</fullName>
    </submittedName>
</protein>
<reference evidence="4 5" key="1">
    <citation type="journal article" date="2019" name="Plant Biotechnol. J.">
        <title>The red bayberry genome and genetic basis of sex determination.</title>
        <authorList>
            <person name="Jia H.M."/>
            <person name="Jia H.J."/>
            <person name="Cai Q.L."/>
            <person name="Wang Y."/>
            <person name="Zhao H.B."/>
            <person name="Yang W.F."/>
            <person name="Wang G.Y."/>
            <person name="Li Y.H."/>
            <person name="Zhan D.L."/>
            <person name="Shen Y.T."/>
            <person name="Niu Q.F."/>
            <person name="Chang L."/>
            <person name="Qiu J."/>
            <person name="Zhao L."/>
            <person name="Xie H.B."/>
            <person name="Fu W.Y."/>
            <person name="Jin J."/>
            <person name="Li X.W."/>
            <person name="Jiao Y."/>
            <person name="Zhou C.C."/>
            <person name="Tu T."/>
            <person name="Chai C.Y."/>
            <person name="Gao J.L."/>
            <person name="Fan L.J."/>
            <person name="van de Weg E."/>
            <person name="Wang J.Y."/>
            <person name="Gao Z.S."/>
        </authorList>
    </citation>
    <scope>NUCLEOTIDE SEQUENCE [LARGE SCALE GENOMIC DNA]</scope>
    <source>
        <tissue evidence="4">Leaves</tissue>
    </source>
</reference>
<feature type="compositionally biased region" description="Polar residues" evidence="2">
    <location>
        <begin position="378"/>
        <end position="387"/>
    </location>
</feature>
<evidence type="ECO:0000313" key="5">
    <source>
        <dbReference type="Proteomes" id="UP000516437"/>
    </source>
</evidence>
<feature type="domain" description="Autophagy-related protein 13 N-terminal" evidence="3">
    <location>
        <begin position="18"/>
        <end position="94"/>
    </location>
</feature>
<comment type="caution">
    <text evidence="4">The sequence shown here is derived from an EMBL/GenBank/DDBJ whole genome shotgun (WGS) entry which is preliminary data.</text>
</comment>
<dbReference type="GO" id="GO:0000423">
    <property type="term" value="P:mitophagy"/>
    <property type="evidence" value="ECO:0007669"/>
    <property type="project" value="TreeGrafter"/>
</dbReference>
<keyword evidence="1" id="KW-0072">Autophagy</keyword>